<evidence type="ECO:0000313" key="3">
    <source>
        <dbReference type="Proteomes" id="UP000323324"/>
    </source>
</evidence>
<protein>
    <submittedName>
        <fullName evidence="2">DUF4129 domain-containing protein</fullName>
    </submittedName>
</protein>
<keyword evidence="1" id="KW-0472">Membrane</keyword>
<comment type="caution">
    <text evidence="2">The sequence shown here is derived from an EMBL/GenBank/DDBJ whole genome shotgun (WGS) entry which is preliminary data.</text>
</comment>
<sequence length="229" mass="26925">MARQDNPVYDKETPYFQKQQITETDLEDYKGNKSFNYTELEAADNWFVKLKRWLRNALFQIMDALFGNTAASGIFKFIFNVVPYVILGILIFLLIKFFLKVNATSIIQGKQKAPEFAFADEEHIIKNEDINALINDAINQKNYRLAIRYNYLLALKELSEHKIIIWEQDKTNADYIDEIEDETIQLNFKHITKIYDYVWYGSFTIDALKFESLKLPFSQLSKLTIHHIG</sequence>
<evidence type="ECO:0000313" key="2">
    <source>
        <dbReference type="EMBL" id="TYB77524.1"/>
    </source>
</evidence>
<accession>A0A8H2LEI6</accession>
<reference evidence="2 3" key="1">
    <citation type="submission" date="2019-08" db="EMBL/GenBank/DDBJ databases">
        <title>Genomes of Antarctic Bizionia species.</title>
        <authorList>
            <person name="Bowman J.P."/>
        </authorList>
    </citation>
    <scope>NUCLEOTIDE SEQUENCE [LARGE SCALE GENOMIC DNA]</scope>
    <source>
        <strain evidence="2 3">HFD</strain>
    </source>
</reference>
<dbReference type="Proteomes" id="UP000323324">
    <property type="component" value="Unassembled WGS sequence"/>
</dbReference>
<dbReference type="AlphaFoldDB" id="A0A8H2LEI6"/>
<evidence type="ECO:0000256" key="1">
    <source>
        <dbReference type="SAM" id="Phobius"/>
    </source>
</evidence>
<proteinExistence type="predicted"/>
<name>A0A8H2LEI6_9FLAO</name>
<organism evidence="2 3">
    <name type="scientific">Bizionia saleffrena</name>
    <dbReference type="NCBI Taxonomy" id="291189"/>
    <lineage>
        <taxon>Bacteria</taxon>
        <taxon>Pseudomonadati</taxon>
        <taxon>Bacteroidota</taxon>
        <taxon>Flavobacteriia</taxon>
        <taxon>Flavobacteriales</taxon>
        <taxon>Flavobacteriaceae</taxon>
        <taxon>Bizionia</taxon>
    </lineage>
</organism>
<keyword evidence="1" id="KW-1133">Transmembrane helix</keyword>
<dbReference type="EMBL" id="VSKM01000003">
    <property type="protein sequence ID" value="TYB77524.1"/>
    <property type="molecule type" value="Genomic_DNA"/>
</dbReference>
<keyword evidence="1" id="KW-0812">Transmembrane</keyword>
<keyword evidence="3" id="KW-1185">Reference proteome</keyword>
<feature type="transmembrane region" description="Helical" evidence="1">
    <location>
        <begin position="81"/>
        <end position="99"/>
    </location>
</feature>
<gene>
    <name evidence="2" type="ORF">ES676_04100</name>
</gene>